<dbReference type="Pfam" id="PF03470">
    <property type="entry name" value="zf-XS"/>
    <property type="match status" value="1"/>
</dbReference>
<dbReference type="EMBL" id="LR746278">
    <property type="protein sequence ID" value="CAA7408975.1"/>
    <property type="molecule type" value="Genomic_DNA"/>
</dbReference>
<gene>
    <name evidence="6" type="ORF">SI8410_15019653</name>
</gene>
<dbReference type="OrthoDB" id="783821at2759"/>
<keyword evidence="7" id="KW-1185">Reference proteome</keyword>
<evidence type="ECO:0000256" key="2">
    <source>
        <dbReference type="ARBA" id="ARBA00023158"/>
    </source>
</evidence>
<dbReference type="CDD" id="cd12266">
    <property type="entry name" value="RRM_like_XS"/>
    <property type="match status" value="1"/>
</dbReference>
<evidence type="ECO:0000313" key="6">
    <source>
        <dbReference type="EMBL" id="CAA7408975.1"/>
    </source>
</evidence>
<proteinExistence type="predicted"/>
<reference evidence="6" key="1">
    <citation type="submission" date="2020-02" db="EMBL/GenBank/DDBJ databases">
        <authorList>
            <person name="Scholz U."/>
            <person name="Mascher M."/>
            <person name="Fiebig A."/>
        </authorList>
    </citation>
    <scope>NUCLEOTIDE SEQUENCE</scope>
</reference>
<dbReference type="PANTHER" id="PTHR21596:SF3">
    <property type="entry name" value="FACTOR OF DNA METHYLATION 1-RELATED"/>
    <property type="match status" value="1"/>
</dbReference>
<keyword evidence="2" id="KW-0943">RNA-mediated gene silencing</keyword>
<protein>
    <submittedName>
        <fullName evidence="6">Uncharacterized protein</fullName>
    </submittedName>
</protein>
<dbReference type="Gene3D" id="3.30.70.2890">
    <property type="entry name" value="XS domain"/>
    <property type="match status" value="1"/>
</dbReference>
<dbReference type="InterPro" id="IPR045177">
    <property type="entry name" value="FDM1-5/IDN2"/>
</dbReference>
<name>A0A7I8LI85_SPIIN</name>
<dbReference type="InterPro" id="IPR038588">
    <property type="entry name" value="XS_domain_sf"/>
</dbReference>
<evidence type="ECO:0000313" key="7">
    <source>
        <dbReference type="Proteomes" id="UP000663760"/>
    </source>
</evidence>
<evidence type="ECO:0000256" key="1">
    <source>
        <dbReference type="ARBA" id="ARBA00023054"/>
    </source>
</evidence>
<dbReference type="PANTHER" id="PTHR21596">
    <property type="entry name" value="RIBONUCLEASE P SUBUNIT P38"/>
    <property type="match status" value="1"/>
</dbReference>
<sequence length="388" mass="45412">MGCSSEEISEVSDSEIGDYEAKSYSELENGRHPVRNPNGTYRCPFCVRKKKKQAYIRQQILQHPSGIGASNRRAKEKANHRALARYLTTSNQNPEDNQMLPPKLQEEDDQFVWPWKGILVNVPTEVEEGRGLKAELSDLNPLKIRALWNSTGHTGTAIVDFRGDWSGLKDAMTFEKHFEKRSRGRSDWCDRHGFRREGIHGWIARAEDYNLVGAIGRHLRKKGDLKTIAELSKEGSEKKEKLVAALMNQLEASHTRLQELESRYSECALSLDQMMEQRDKLHRAYNEEMRKIQAFAHDQSRRVLKENEDLRGQLDSKKREVEELIHSLMNTKRCRRSRVSFSGLYLDVIYFSSHVQFFLNSCRKRWKIVRVYRRLRNQRRMMKFLMIP</sequence>
<keyword evidence="1 3" id="KW-0175">Coiled coil</keyword>
<dbReference type="InterPro" id="IPR005381">
    <property type="entry name" value="Znf-XS_domain"/>
</dbReference>
<accession>A0A7I8LI85</accession>
<feature type="domain" description="Zinc finger-XS" evidence="5">
    <location>
        <begin position="43"/>
        <end position="84"/>
    </location>
</feature>
<organism evidence="6 7">
    <name type="scientific">Spirodela intermedia</name>
    <name type="common">Intermediate duckweed</name>
    <dbReference type="NCBI Taxonomy" id="51605"/>
    <lineage>
        <taxon>Eukaryota</taxon>
        <taxon>Viridiplantae</taxon>
        <taxon>Streptophyta</taxon>
        <taxon>Embryophyta</taxon>
        <taxon>Tracheophyta</taxon>
        <taxon>Spermatophyta</taxon>
        <taxon>Magnoliopsida</taxon>
        <taxon>Liliopsida</taxon>
        <taxon>Araceae</taxon>
        <taxon>Lemnoideae</taxon>
        <taxon>Spirodela</taxon>
    </lineage>
</organism>
<evidence type="ECO:0000259" key="4">
    <source>
        <dbReference type="Pfam" id="PF03468"/>
    </source>
</evidence>
<dbReference type="Pfam" id="PF03468">
    <property type="entry name" value="XS"/>
    <property type="match status" value="1"/>
</dbReference>
<dbReference type="AlphaFoldDB" id="A0A7I8LI85"/>
<feature type="coiled-coil region" evidence="3">
    <location>
        <begin position="243"/>
        <end position="327"/>
    </location>
</feature>
<dbReference type="GO" id="GO:0080188">
    <property type="term" value="P:gene silencing by siRNA-directed DNA methylation"/>
    <property type="evidence" value="ECO:0007669"/>
    <property type="project" value="InterPro"/>
</dbReference>
<evidence type="ECO:0000256" key="3">
    <source>
        <dbReference type="SAM" id="Coils"/>
    </source>
</evidence>
<feature type="domain" description="XS" evidence="4">
    <location>
        <begin position="108"/>
        <end position="210"/>
    </location>
</feature>
<evidence type="ECO:0000259" key="5">
    <source>
        <dbReference type="Pfam" id="PF03470"/>
    </source>
</evidence>
<dbReference type="Proteomes" id="UP000663760">
    <property type="component" value="Chromosome 15"/>
</dbReference>
<dbReference type="InterPro" id="IPR005380">
    <property type="entry name" value="XS_domain"/>
</dbReference>